<proteinExistence type="predicted"/>
<dbReference type="HOGENOM" id="CLU_161222_0_1_9"/>
<comment type="caution">
    <text evidence="1">The sequence shown here is derived from an EMBL/GenBank/DDBJ whole genome shotgun (WGS) entry which is preliminary data.</text>
</comment>
<sequence>MQEHAREAVVSALKLPKDVMMGEVLLSFIGRQAVLIENYRSIVLYTDTLVKLQARNCRVLIHGARLTIEYYTSDEMRIAGFIQSVEFESS</sequence>
<dbReference type="PATRIC" id="fig|742737.3.peg.2640"/>
<dbReference type="Proteomes" id="UP000005384">
    <property type="component" value="Unassembled WGS sequence"/>
</dbReference>
<dbReference type="Pfam" id="PF07873">
    <property type="entry name" value="YabP"/>
    <property type="match status" value="1"/>
</dbReference>
<evidence type="ECO:0000313" key="2">
    <source>
        <dbReference type="Proteomes" id="UP000005384"/>
    </source>
</evidence>
<dbReference type="InterPro" id="IPR022476">
    <property type="entry name" value="Spore_YabP/YqfC"/>
</dbReference>
<dbReference type="EMBL" id="ADLN01000059">
    <property type="protein sequence ID" value="EHI59405.1"/>
    <property type="molecule type" value="Genomic_DNA"/>
</dbReference>
<evidence type="ECO:0008006" key="3">
    <source>
        <dbReference type="Google" id="ProtNLM"/>
    </source>
</evidence>
<evidence type="ECO:0000313" key="1">
    <source>
        <dbReference type="EMBL" id="EHI59405.1"/>
    </source>
</evidence>
<reference evidence="1 2" key="1">
    <citation type="submission" date="2011-08" db="EMBL/GenBank/DDBJ databases">
        <title>The Genome Sequence of Clostridium hathewayi WAL-18680.</title>
        <authorList>
            <consortium name="The Broad Institute Genome Sequencing Platform"/>
            <person name="Earl A."/>
            <person name="Ward D."/>
            <person name="Feldgarden M."/>
            <person name="Gevers D."/>
            <person name="Finegold S.M."/>
            <person name="Summanen P.H."/>
            <person name="Molitoris D.R."/>
            <person name="Song M."/>
            <person name="Daigneault M."/>
            <person name="Allen-Vercoe E."/>
            <person name="Young S.K."/>
            <person name="Zeng Q."/>
            <person name="Gargeya S."/>
            <person name="Fitzgerald M."/>
            <person name="Haas B."/>
            <person name="Abouelleil A."/>
            <person name="Alvarado L."/>
            <person name="Arachchi H.M."/>
            <person name="Berlin A."/>
            <person name="Brown A."/>
            <person name="Chapman S.B."/>
            <person name="Chen Z."/>
            <person name="Dunbar C."/>
            <person name="Freedman E."/>
            <person name="Gearin G."/>
            <person name="Gellesch M."/>
            <person name="Goldberg J."/>
            <person name="Griggs A."/>
            <person name="Gujja S."/>
            <person name="Heiman D."/>
            <person name="Howarth C."/>
            <person name="Larson L."/>
            <person name="Lui A."/>
            <person name="MacDonald P.J.P."/>
            <person name="Montmayeur A."/>
            <person name="Murphy C."/>
            <person name="Neiman D."/>
            <person name="Pearson M."/>
            <person name="Priest M."/>
            <person name="Roberts A."/>
            <person name="Saif S."/>
            <person name="Shea T."/>
            <person name="Shenoy N."/>
            <person name="Sisk P."/>
            <person name="Stolte C."/>
            <person name="Sykes S."/>
            <person name="Wortman J."/>
            <person name="Nusbaum C."/>
            <person name="Birren B."/>
        </authorList>
    </citation>
    <scope>NUCLEOTIDE SEQUENCE [LARGE SCALE GENOMIC DNA]</scope>
    <source>
        <strain evidence="1 2">WAL-18680</strain>
    </source>
</reference>
<keyword evidence="2" id="KW-1185">Reference proteome</keyword>
<organism evidence="1 2">
    <name type="scientific">Hungatella hathewayi WAL-18680</name>
    <dbReference type="NCBI Taxonomy" id="742737"/>
    <lineage>
        <taxon>Bacteria</taxon>
        <taxon>Bacillati</taxon>
        <taxon>Bacillota</taxon>
        <taxon>Clostridia</taxon>
        <taxon>Lachnospirales</taxon>
        <taxon>Lachnospiraceae</taxon>
        <taxon>Hungatella</taxon>
    </lineage>
</organism>
<dbReference type="OrthoDB" id="2989236at2"/>
<dbReference type="RefSeq" id="WP_006780610.1">
    <property type="nucleotide sequence ID" value="NZ_CP040506.1"/>
</dbReference>
<accession>G5IGK3</accession>
<dbReference type="AlphaFoldDB" id="G5IGK3"/>
<gene>
    <name evidence="1" type="ORF">HMPREF9473_02631</name>
</gene>
<name>G5IGK3_9FIRM</name>
<protein>
    <recommendedName>
        <fullName evidence="3">Sporulation protein YqfC</fullName>
    </recommendedName>
</protein>